<evidence type="ECO:0000313" key="1">
    <source>
        <dbReference type="EMBL" id="GEZ08883.1"/>
    </source>
</evidence>
<sequence length="170" mass="20194">NAQWLYWKSGNDEEVLTYDELYNLEEENLHEEDGIWKEPTNDICHECKPFDFKSRHVEWPTCNWKEDGYCNGGDLLGVILEGILVYFQDYEWCEGLEDETNVNYSHDTYYNVCQMFKNRARINNDGGAIQANQERFVDHEPMEDDDDDIGDLDDYLIQDDAPYYVDEEEE</sequence>
<comment type="caution">
    <text evidence="1">The sequence shown here is derived from an EMBL/GenBank/DDBJ whole genome shotgun (WGS) entry which is preliminary data.</text>
</comment>
<gene>
    <name evidence="1" type="ORF">Tci_480856</name>
</gene>
<reference evidence="1" key="1">
    <citation type="journal article" date="2019" name="Sci. Rep.">
        <title>Draft genome of Tanacetum cinerariifolium, the natural source of mosquito coil.</title>
        <authorList>
            <person name="Yamashiro T."/>
            <person name="Shiraishi A."/>
            <person name="Satake H."/>
            <person name="Nakayama K."/>
        </authorList>
    </citation>
    <scope>NUCLEOTIDE SEQUENCE</scope>
</reference>
<dbReference type="EMBL" id="BKCJ010239635">
    <property type="protein sequence ID" value="GEZ08883.1"/>
    <property type="molecule type" value="Genomic_DNA"/>
</dbReference>
<protein>
    <submittedName>
        <fullName evidence="1">Uncharacterized protein</fullName>
    </submittedName>
</protein>
<accession>A0A699I1A6</accession>
<name>A0A699I1A6_TANCI</name>
<feature type="non-terminal residue" evidence="1">
    <location>
        <position position="1"/>
    </location>
</feature>
<dbReference type="AlphaFoldDB" id="A0A699I1A6"/>
<proteinExistence type="predicted"/>
<organism evidence="1">
    <name type="scientific">Tanacetum cinerariifolium</name>
    <name type="common">Dalmatian daisy</name>
    <name type="synonym">Chrysanthemum cinerariifolium</name>
    <dbReference type="NCBI Taxonomy" id="118510"/>
    <lineage>
        <taxon>Eukaryota</taxon>
        <taxon>Viridiplantae</taxon>
        <taxon>Streptophyta</taxon>
        <taxon>Embryophyta</taxon>
        <taxon>Tracheophyta</taxon>
        <taxon>Spermatophyta</taxon>
        <taxon>Magnoliopsida</taxon>
        <taxon>eudicotyledons</taxon>
        <taxon>Gunneridae</taxon>
        <taxon>Pentapetalae</taxon>
        <taxon>asterids</taxon>
        <taxon>campanulids</taxon>
        <taxon>Asterales</taxon>
        <taxon>Asteraceae</taxon>
        <taxon>Asteroideae</taxon>
        <taxon>Anthemideae</taxon>
        <taxon>Anthemidinae</taxon>
        <taxon>Tanacetum</taxon>
    </lineage>
</organism>